<organism evidence="2 3">
    <name type="scientific">Hermanssonia centrifuga</name>
    <dbReference type="NCBI Taxonomy" id="98765"/>
    <lineage>
        <taxon>Eukaryota</taxon>
        <taxon>Fungi</taxon>
        <taxon>Dikarya</taxon>
        <taxon>Basidiomycota</taxon>
        <taxon>Agaricomycotina</taxon>
        <taxon>Agaricomycetes</taxon>
        <taxon>Polyporales</taxon>
        <taxon>Meruliaceae</taxon>
        <taxon>Hermanssonia</taxon>
    </lineage>
</organism>
<evidence type="ECO:0000313" key="2">
    <source>
        <dbReference type="EMBL" id="THG96171.1"/>
    </source>
</evidence>
<feature type="compositionally biased region" description="Polar residues" evidence="1">
    <location>
        <begin position="110"/>
        <end position="123"/>
    </location>
</feature>
<evidence type="ECO:0008006" key="4">
    <source>
        <dbReference type="Google" id="ProtNLM"/>
    </source>
</evidence>
<feature type="region of interest" description="Disordered" evidence="1">
    <location>
        <begin position="313"/>
        <end position="352"/>
    </location>
</feature>
<gene>
    <name evidence="2" type="ORF">EW026_g5617</name>
</gene>
<feature type="compositionally biased region" description="Polar residues" evidence="1">
    <location>
        <begin position="130"/>
        <end position="140"/>
    </location>
</feature>
<evidence type="ECO:0000256" key="1">
    <source>
        <dbReference type="SAM" id="MobiDB-lite"/>
    </source>
</evidence>
<feature type="region of interest" description="Disordered" evidence="1">
    <location>
        <begin position="103"/>
        <end position="147"/>
    </location>
</feature>
<feature type="compositionally biased region" description="Polar residues" evidence="1">
    <location>
        <begin position="235"/>
        <end position="261"/>
    </location>
</feature>
<dbReference type="Proteomes" id="UP000309038">
    <property type="component" value="Unassembled WGS sequence"/>
</dbReference>
<name>A0A4S4KDK6_9APHY</name>
<accession>A0A4S4KDK6</accession>
<sequence length="488" mass="51284">MLTPFVQHTGTIPRYYPAPSLLMFALSKQWKNSMMSPTSPLSPETPLSGQPLGKNPAPSYLHLFKSSGSLERELERLEIDDESLIYVADAEVGGRRGVVKVEGTLRRRSSQNSLPTIHASGSRSGKDATGNGNADDSSLPSLAVPAGGEEGRTTWVVQILDSEEAQKWIGAIKNAVLSQRSIRAGLGVPSSSNSAVEPRGDMDVIMSMRAQGLSSSSVAQGTSSFSVVPLQQTESFSSPMGNNATIRAQGGISPTQSTFASEGSRDSPTSSISRSQSASVVAALNSYSLTNANGNGSAVDSASVNGSSLFTIGGSRPRSPSSASVSLHASSPSPPPDDYDDEGQAEGDSFGRAGTSLLSMLRTNSVSSERPMSPVLSIPPTPRVGTPASVALLETPTLPHMLDRKILPDSDRHLAVENQGLGEAFIAKTSRHGVGITLTREQDDVVTIPGRPNFICFSWFAALEGPTGTYLMVLGIVVRIQRSTSVIT</sequence>
<keyword evidence="3" id="KW-1185">Reference proteome</keyword>
<evidence type="ECO:0000313" key="3">
    <source>
        <dbReference type="Proteomes" id="UP000309038"/>
    </source>
</evidence>
<feature type="compositionally biased region" description="Low complexity" evidence="1">
    <location>
        <begin position="315"/>
        <end position="331"/>
    </location>
</feature>
<reference evidence="2 3" key="1">
    <citation type="submission" date="2019-02" db="EMBL/GenBank/DDBJ databases">
        <title>Genome sequencing of the rare red list fungi Phlebia centrifuga.</title>
        <authorList>
            <person name="Buettner E."/>
            <person name="Kellner H."/>
        </authorList>
    </citation>
    <scope>NUCLEOTIDE SEQUENCE [LARGE SCALE GENOMIC DNA]</scope>
    <source>
        <strain evidence="2 3">DSM 108282</strain>
    </source>
</reference>
<feature type="region of interest" description="Disordered" evidence="1">
    <location>
        <begin position="235"/>
        <end position="274"/>
    </location>
</feature>
<protein>
    <recommendedName>
        <fullName evidence="4">PH domain-containing protein</fullName>
    </recommendedName>
</protein>
<proteinExistence type="predicted"/>
<comment type="caution">
    <text evidence="2">The sequence shown here is derived from an EMBL/GenBank/DDBJ whole genome shotgun (WGS) entry which is preliminary data.</text>
</comment>
<dbReference type="AlphaFoldDB" id="A0A4S4KDK6"/>
<dbReference type="EMBL" id="SGPJ01000256">
    <property type="protein sequence ID" value="THG96171.1"/>
    <property type="molecule type" value="Genomic_DNA"/>
</dbReference>